<dbReference type="EMBL" id="CADEAL010003724">
    <property type="protein sequence ID" value="CAB1445617.1"/>
    <property type="molecule type" value="Genomic_DNA"/>
</dbReference>
<accession>A0A9N7Z1N7</accession>
<gene>
    <name evidence="2" type="ORF">PLEPLA_LOCUS33348</name>
</gene>
<dbReference type="Proteomes" id="UP001153269">
    <property type="component" value="Unassembled WGS sequence"/>
</dbReference>
<reference evidence="2" key="1">
    <citation type="submission" date="2020-03" db="EMBL/GenBank/DDBJ databases">
        <authorList>
            <person name="Weist P."/>
        </authorList>
    </citation>
    <scope>NUCLEOTIDE SEQUENCE</scope>
</reference>
<evidence type="ECO:0000313" key="3">
    <source>
        <dbReference type="Proteomes" id="UP001153269"/>
    </source>
</evidence>
<protein>
    <submittedName>
        <fullName evidence="2">Uncharacterized protein</fullName>
    </submittedName>
</protein>
<name>A0A9N7Z1N7_PLEPL</name>
<dbReference type="AlphaFoldDB" id="A0A9N7Z1N7"/>
<feature type="region of interest" description="Disordered" evidence="1">
    <location>
        <begin position="1"/>
        <end position="21"/>
    </location>
</feature>
<comment type="caution">
    <text evidence="2">The sequence shown here is derived from an EMBL/GenBank/DDBJ whole genome shotgun (WGS) entry which is preliminary data.</text>
</comment>
<evidence type="ECO:0000313" key="2">
    <source>
        <dbReference type="EMBL" id="CAB1445617.1"/>
    </source>
</evidence>
<proteinExistence type="predicted"/>
<organism evidence="2 3">
    <name type="scientific">Pleuronectes platessa</name>
    <name type="common">European plaice</name>
    <dbReference type="NCBI Taxonomy" id="8262"/>
    <lineage>
        <taxon>Eukaryota</taxon>
        <taxon>Metazoa</taxon>
        <taxon>Chordata</taxon>
        <taxon>Craniata</taxon>
        <taxon>Vertebrata</taxon>
        <taxon>Euteleostomi</taxon>
        <taxon>Actinopterygii</taxon>
        <taxon>Neopterygii</taxon>
        <taxon>Teleostei</taxon>
        <taxon>Neoteleostei</taxon>
        <taxon>Acanthomorphata</taxon>
        <taxon>Carangaria</taxon>
        <taxon>Pleuronectiformes</taxon>
        <taxon>Pleuronectoidei</taxon>
        <taxon>Pleuronectidae</taxon>
        <taxon>Pleuronectes</taxon>
    </lineage>
</organism>
<evidence type="ECO:0000256" key="1">
    <source>
        <dbReference type="SAM" id="MobiDB-lite"/>
    </source>
</evidence>
<sequence>MLCAGLGLSGRKSKSTIDKPQYGEKKINTNINVWRDASLIPITTVSLKNQERRHRPSRLFPASWLKPHHWTTRTTYCYFKGSKAE</sequence>
<keyword evidence="3" id="KW-1185">Reference proteome</keyword>